<evidence type="ECO:0000313" key="1">
    <source>
        <dbReference type="EMBL" id="OMO99680.1"/>
    </source>
</evidence>
<dbReference type="Proteomes" id="UP000188268">
    <property type="component" value="Unassembled WGS sequence"/>
</dbReference>
<reference evidence="1 2" key="1">
    <citation type="submission" date="2013-09" db="EMBL/GenBank/DDBJ databases">
        <title>Corchorus capsularis genome sequencing.</title>
        <authorList>
            <person name="Alam M."/>
            <person name="Haque M.S."/>
            <person name="Islam M.S."/>
            <person name="Emdad E.M."/>
            <person name="Islam M.M."/>
            <person name="Ahmed B."/>
            <person name="Halim A."/>
            <person name="Hossen Q.M.M."/>
            <person name="Hossain M.Z."/>
            <person name="Ahmed R."/>
            <person name="Khan M.M."/>
            <person name="Islam R."/>
            <person name="Rashid M.M."/>
            <person name="Khan S.A."/>
            <person name="Rahman M.S."/>
            <person name="Alam M."/>
        </authorList>
    </citation>
    <scope>NUCLEOTIDE SEQUENCE [LARGE SCALE GENOMIC DNA]</scope>
    <source>
        <strain evidence="2">cv. CVL-1</strain>
        <tissue evidence="1">Whole seedling</tissue>
    </source>
</reference>
<accession>A0A1R3JXZ1</accession>
<keyword evidence="2" id="KW-1185">Reference proteome</keyword>
<dbReference type="AlphaFoldDB" id="A0A1R3JXZ1"/>
<evidence type="ECO:0000313" key="2">
    <source>
        <dbReference type="Proteomes" id="UP000188268"/>
    </source>
</evidence>
<dbReference type="EMBL" id="AWWV01006815">
    <property type="protein sequence ID" value="OMO99680.1"/>
    <property type="molecule type" value="Genomic_DNA"/>
</dbReference>
<protein>
    <submittedName>
        <fullName evidence="1">Uncharacterized protein</fullName>
    </submittedName>
</protein>
<organism evidence="1 2">
    <name type="scientific">Corchorus capsularis</name>
    <name type="common">Jute</name>
    <dbReference type="NCBI Taxonomy" id="210143"/>
    <lineage>
        <taxon>Eukaryota</taxon>
        <taxon>Viridiplantae</taxon>
        <taxon>Streptophyta</taxon>
        <taxon>Embryophyta</taxon>
        <taxon>Tracheophyta</taxon>
        <taxon>Spermatophyta</taxon>
        <taxon>Magnoliopsida</taxon>
        <taxon>eudicotyledons</taxon>
        <taxon>Gunneridae</taxon>
        <taxon>Pentapetalae</taxon>
        <taxon>rosids</taxon>
        <taxon>malvids</taxon>
        <taxon>Malvales</taxon>
        <taxon>Malvaceae</taxon>
        <taxon>Grewioideae</taxon>
        <taxon>Apeibeae</taxon>
        <taxon>Corchorus</taxon>
    </lineage>
</organism>
<gene>
    <name evidence="1" type="ORF">CCACVL1_03685</name>
</gene>
<comment type="caution">
    <text evidence="1">The sequence shown here is derived from an EMBL/GenBank/DDBJ whole genome shotgun (WGS) entry which is preliminary data.</text>
</comment>
<proteinExistence type="predicted"/>
<sequence>MAAVENWTCRVISSVWRLIRSLFTVFELDEIQAAPKCSLGCIDYVA</sequence>
<name>A0A1R3JXZ1_COCAP</name>
<dbReference type="Gramene" id="OMO99680">
    <property type="protein sequence ID" value="OMO99680"/>
    <property type="gene ID" value="CCACVL1_03685"/>
</dbReference>